<reference evidence="1" key="1">
    <citation type="submission" date="2018-11" db="EMBL/GenBank/DDBJ databases">
        <authorList>
            <person name="Sattar A."/>
            <person name="Zunita Z."/>
            <person name="Jalila A."/>
            <person name="Saleha A.A."/>
        </authorList>
    </citation>
    <scope>NUCLEOTIDE SEQUENCE</scope>
    <source>
        <strain evidence="1">F12-74</strain>
    </source>
</reference>
<evidence type="ECO:0000313" key="1">
    <source>
        <dbReference type="EMBL" id="RRR45060.1"/>
    </source>
</evidence>
<dbReference type="EMBL" id="RRZR01000017">
    <property type="protein sequence ID" value="RRR45060.1"/>
    <property type="molecule type" value="Genomic_DNA"/>
</dbReference>
<accession>A0ACD2ENC2</accession>
<protein>
    <submittedName>
        <fullName evidence="1">Uncharacterized protein</fullName>
    </submittedName>
</protein>
<dbReference type="Proteomes" id="UP000268891">
    <property type="component" value="Unassembled WGS sequence"/>
</dbReference>
<gene>
    <name evidence="1" type="ORF">EHH44_10265</name>
</gene>
<proteinExistence type="predicted"/>
<comment type="caution">
    <text evidence="1">The sequence shown here is derived from an EMBL/GenBank/DDBJ whole genome shotgun (WGS) entry which is preliminary data.</text>
</comment>
<organism evidence="1 2">
    <name type="scientific">Mycolicibacter terrae</name>
    <dbReference type="NCBI Taxonomy" id="1788"/>
    <lineage>
        <taxon>Bacteria</taxon>
        <taxon>Bacillati</taxon>
        <taxon>Actinomycetota</taxon>
        <taxon>Actinomycetes</taxon>
        <taxon>Mycobacteriales</taxon>
        <taxon>Mycobacteriaceae</taxon>
        <taxon>Mycolicibacter</taxon>
    </lineage>
</organism>
<keyword evidence="2" id="KW-1185">Reference proteome</keyword>
<sequence length="820" mass="89350">MRLPCGETRPTTELICPVPLKGVRDWRKLQRGSTTTAHGDSSDNRQRDLSPRRTDVSAFTKASPALSSCAAIQGDAALEGGLSSAMTSDLTSDEVCPRTWADAFPWLEGASGIGAVDWWNEPIESADPSTRRSRLSTISTLAMERLTRWTIGEIFPGLPTDVEITGLDLPVRARNVLGKYGRSKPGRLQATTLDEMLDWYQMGAGTADAILQTLADVSTSTATPTIRAFAPLPRHAEESAVIGLDPPGWVGSLVEDLTSIATWYSTIGSVDQPLFGGNVGRGTPDEVVKAQQRVKALCVSDILTEQEIERDIAALFDDALSVLDPRATEVLGARLFADDPPTLDQLGQKYDVTRERIRQIEGKARGTMMTVISEEGPLAMAAQSARDLIGTIRPLDDLLEMIPALGKTVERVGQPAWRVLDRLDDAYEIEDGWCVVPTMSAATEFTRTQLAERANQYGVIRLDELELVESGQPDRKAAITAAWLTHCGFVISGEYVLTRTSSVGDYAAAVLFLEGSPLSSQEIVDRFVFDRSARSLGNSLGADDRFDRVDRDRWALKEWGLEAYTGIRSMIRELVARGGGRAHLEDVVEYITGRYSVSASSVIAYSAAAPFTTKDGIVQLGGERTARKSPRQTRRLFRRPDAWAYRVRITTDHLRGSGSVAPMAITTILDLNEGQTKQLDSPLGPQSIAWTGIQPQFGTIRRFLMNEDVAAGTEAFLVIHDDHSFSFEQARDIVDEPLTDALTLIGARPTADSAEARVALASAIELPENSPVSSIIGDYRARGDDDIADLLLAVREQLETGHSSAGRTHNADVDEILDLL</sequence>
<name>A0ACD2ENC2_9MYCO</name>
<evidence type="ECO:0000313" key="2">
    <source>
        <dbReference type="Proteomes" id="UP000268891"/>
    </source>
</evidence>